<dbReference type="EMBL" id="CADCVD010000108">
    <property type="protein sequence ID" value="CAA9450643.1"/>
    <property type="molecule type" value="Genomic_DNA"/>
</dbReference>
<gene>
    <name evidence="1" type="ORF">AVDCRST_MAG37-2297</name>
</gene>
<reference evidence="1" key="1">
    <citation type="submission" date="2020-02" db="EMBL/GenBank/DDBJ databases">
        <authorList>
            <person name="Meier V. D."/>
        </authorList>
    </citation>
    <scope>NUCLEOTIDE SEQUENCE</scope>
    <source>
        <strain evidence="1">AVDCRST_MAG37</strain>
    </source>
</reference>
<protein>
    <submittedName>
        <fullName evidence="1">Uncharacterized protein</fullName>
    </submittedName>
</protein>
<organism evidence="1">
    <name type="scientific">uncultured Rubrobacteraceae bacterium</name>
    <dbReference type="NCBI Taxonomy" id="349277"/>
    <lineage>
        <taxon>Bacteria</taxon>
        <taxon>Bacillati</taxon>
        <taxon>Actinomycetota</taxon>
        <taxon>Rubrobacteria</taxon>
        <taxon>Rubrobacterales</taxon>
        <taxon>Rubrobacteraceae</taxon>
        <taxon>environmental samples</taxon>
    </lineage>
</organism>
<sequence length="105" mass="11474">MVLFAFIGGCFSYLAHAVICVRLIDAEEVLELQSMPASFSVEATYSLSLHSRAWCTSPWRPKRQDGLDARGKVAVEGEVEYGGADDAGGAPYTAPERQFVETFQP</sequence>
<dbReference type="AlphaFoldDB" id="A0A6J4QVF9"/>
<evidence type="ECO:0000313" key="1">
    <source>
        <dbReference type="EMBL" id="CAA9450643.1"/>
    </source>
</evidence>
<name>A0A6J4QVF9_9ACTN</name>
<accession>A0A6J4QVF9</accession>
<proteinExistence type="predicted"/>